<protein>
    <recommendedName>
        <fullName evidence="5">Zinc finger DksA/TraR C4-type domain-containing protein</fullName>
    </recommendedName>
</protein>
<evidence type="ECO:0000256" key="2">
    <source>
        <dbReference type="ARBA" id="ARBA00022771"/>
    </source>
</evidence>
<evidence type="ECO:0000259" key="5">
    <source>
        <dbReference type="Pfam" id="PF01258"/>
    </source>
</evidence>
<organism evidence="6 7">
    <name type="scientific">Candidatus Berkelbacteria bacterium RBG_13_40_8</name>
    <dbReference type="NCBI Taxonomy" id="1797467"/>
    <lineage>
        <taxon>Bacteria</taxon>
        <taxon>Candidatus Berkelbacteria</taxon>
    </lineage>
</organism>
<dbReference type="PROSITE" id="PS51128">
    <property type="entry name" value="ZF_DKSA_2"/>
    <property type="match status" value="1"/>
</dbReference>
<sequence>MAVFKSITDKLFLRKQKKLLEQELRRFEEQYRLTRNFPEYGTSEDENAQEVEKIQENLGLQRNIKNLIRDTKAAIKKIESNKYGFCELCKGPIEPGRLKAYPAATLCVSCANKKFKKR</sequence>
<dbReference type="InterPro" id="IPR020458">
    <property type="entry name" value="Znf_DskA_TraR_CS"/>
</dbReference>
<comment type="caution">
    <text evidence="6">The sequence shown here is derived from an EMBL/GenBank/DDBJ whole genome shotgun (WGS) entry which is preliminary data.</text>
</comment>
<dbReference type="PANTHER" id="PTHR33823:SF4">
    <property type="entry name" value="GENERAL STRESS PROTEIN 16O"/>
    <property type="match status" value="1"/>
</dbReference>
<keyword evidence="3" id="KW-0862">Zinc</keyword>
<accession>A0A1F5DMZ7</accession>
<dbReference type="InterPro" id="IPR000962">
    <property type="entry name" value="Znf_DskA_TraR"/>
</dbReference>
<dbReference type="Proteomes" id="UP000178764">
    <property type="component" value="Unassembled WGS sequence"/>
</dbReference>
<evidence type="ECO:0000256" key="4">
    <source>
        <dbReference type="PROSITE-ProRule" id="PRU00510"/>
    </source>
</evidence>
<keyword evidence="2" id="KW-0863">Zinc-finger</keyword>
<evidence type="ECO:0000313" key="7">
    <source>
        <dbReference type="Proteomes" id="UP000178764"/>
    </source>
</evidence>
<keyword evidence="1" id="KW-0479">Metal-binding</keyword>
<dbReference type="EMBL" id="MEZT01000021">
    <property type="protein sequence ID" value="OGD56406.1"/>
    <property type="molecule type" value="Genomic_DNA"/>
</dbReference>
<dbReference type="Pfam" id="PF01258">
    <property type="entry name" value="zf-dskA_traR"/>
    <property type="match status" value="1"/>
</dbReference>
<gene>
    <name evidence="6" type="ORF">A2V71_04720</name>
</gene>
<dbReference type="PROSITE" id="PS01102">
    <property type="entry name" value="ZF_DKSA_1"/>
    <property type="match status" value="1"/>
</dbReference>
<feature type="zinc finger region" description="dksA C4-type" evidence="4">
    <location>
        <begin position="86"/>
        <end position="110"/>
    </location>
</feature>
<name>A0A1F5DMZ7_9BACT</name>
<evidence type="ECO:0000256" key="1">
    <source>
        <dbReference type="ARBA" id="ARBA00022723"/>
    </source>
</evidence>
<dbReference type="PANTHER" id="PTHR33823">
    <property type="entry name" value="RNA POLYMERASE-BINDING TRANSCRIPTION FACTOR DKSA-RELATED"/>
    <property type="match status" value="1"/>
</dbReference>
<evidence type="ECO:0000313" key="6">
    <source>
        <dbReference type="EMBL" id="OGD56406.1"/>
    </source>
</evidence>
<evidence type="ECO:0000256" key="3">
    <source>
        <dbReference type="ARBA" id="ARBA00022833"/>
    </source>
</evidence>
<reference evidence="6 7" key="1">
    <citation type="journal article" date="2016" name="Nat. Commun.">
        <title>Thousands of microbial genomes shed light on interconnected biogeochemical processes in an aquifer system.</title>
        <authorList>
            <person name="Anantharaman K."/>
            <person name="Brown C.T."/>
            <person name="Hug L.A."/>
            <person name="Sharon I."/>
            <person name="Castelle C.J."/>
            <person name="Probst A.J."/>
            <person name="Thomas B.C."/>
            <person name="Singh A."/>
            <person name="Wilkins M.J."/>
            <person name="Karaoz U."/>
            <person name="Brodie E.L."/>
            <person name="Williams K.H."/>
            <person name="Hubbard S.S."/>
            <person name="Banfield J.F."/>
        </authorList>
    </citation>
    <scope>NUCLEOTIDE SEQUENCE [LARGE SCALE GENOMIC DNA]</scope>
</reference>
<dbReference type="SUPFAM" id="SSF57716">
    <property type="entry name" value="Glucocorticoid receptor-like (DNA-binding domain)"/>
    <property type="match status" value="1"/>
</dbReference>
<dbReference type="Gene3D" id="1.20.120.910">
    <property type="entry name" value="DksA, coiled-coil domain"/>
    <property type="match status" value="1"/>
</dbReference>
<dbReference type="AlphaFoldDB" id="A0A1F5DMZ7"/>
<dbReference type="GO" id="GO:0008270">
    <property type="term" value="F:zinc ion binding"/>
    <property type="evidence" value="ECO:0007669"/>
    <property type="project" value="UniProtKB-KW"/>
</dbReference>
<proteinExistence type="predicted"/>
<feature type="domain" description="Zinc finger DksA/TraR C4-type" evidence="5">
    <location>
        <begin position="82"/>
        <end position="113"/>
    </location>
</feature>